<evidence type="ECO:0000256" key="1">
    <source>
        <dbReference type="SAM" id="SignalP"/>
    </source>
</evidence>
<proteinExistence type="predicted"/>
<name>A0A975SYY8_9ACTN</name>
<gene>
    <name evidence="3" type="ORF">KRR39_20820</name>
</gene>
<feature type="chain" id="PRO_5036995232" description="FlgD/Vpr Ig-like domain-containing protein" evidence="1">
    <location>
        <begin position="25"/>
        <end position="418"/>
    </location>
</feature>
<evidence type="ECO:0000313" key="4">
    <source>
        <dbReference type="Proteomes" id="UP000683575"/>
    </source>
</evidence>
<protein>
    <recommendedName>
        <fullName evidence="2">FlgD/Vpr Ig-like domain-containing protein</fullName>
    </recommendedName>
</protein>
<dbReference type="KEGG" id="nps:KRR39_20820"/>
<dbReference type="InterPro" id="IPR025965">
    <property type="entry name" value="FlgD/Vpr_Ig-like"/>
</dbReference>
<evidence type="ECO:0000313" key="3">
    <source>
        <dbReference type="EMBL" id="QWZ07803.1"/>
    </source>
</evidence>
<evidence type="ECO:0000259" key="2">
    <source>
        <dbReference type="Pfam" id="PF13860"/>
    </source>
</evidence>
<accession>A0A975SYY8</accession>
<dbReference type="AlphaFoldDB" id="A0A975SYY8"/>
<dbReference type="RefSeq" id="WP_216939313.1">
    <property type="nucleotide sequence ID" value="NZ_CP077062.1"/>
</dbReference>
<dbReference type="Proteomes" id="UP000683575">
    <property type="component" value="Chromosome"/>
</dbReference>
<feature type="signal peptide" evidence="1">
    <location>
        <begin position="1"/>
        <end position="24"/>
    </location>
</feature>
<dbReference type="Pfam" id="PF13860">
    <property type="entry name" value="FlgD_ig"/>
    <property type="match status" value="2"/>
</dbReference>
<feature type="domain" description="FlgD/Vpr Ig-like" evidence="2">
    <location>
        <begin position="176"/>
        <end position="228"/>
    </location>
</feature>
<sequence length="418" mass="44724">MLIAVTSTMVALVVSLLGFTPARAGVTGTGSPAPGPHDTLALTYRHYAVKQPGGSVRERVGIHLGAAAEVHIGLRDGFGRFVRGRVNLGTLSAGWHYWTWSGYQNGGVPAPDGRYGVTVHATFEESGFTTQDGLEVLVHRRYHPGSVTSTYSTIYPRASTLHDSTTLGFRPLEMVRATIRIRDAAGQVVFTWAYEVFHTYLRVTWDGRTGHGRALRAGTYYVTVSGVDRDHLAGRTRARAVKVSGQRLVQRTKTITVAPADVVQPFCGYDSGNGCWDYPQCGTVAPSDRFTQNGALSYRSGRGCAQPAPWVPLSRRHEVTLTDDAPRGYGTMAVSVFGGPTTAGAADQGVLSAGGLSASTGPDTDDHATVLPPVPVGHVAVGHADYVPGLAWEFTTRDGASYDAAYYMVTYTFLTPQS</sequence>
<keyword evidence="1" id="KW-0732">Signal</keyword>
<keyword evidence="4" id="KW-1185">Reference proteome</keyword>
<organism evidence="3 4">
    <name type="scientific">Nocardioides panacis</name>
    <dbReference type="NCBI Taxonomy" id="2849501"/>
    <lineage>
        <taxon>Bacteria</taxon>
        <taxon>Bacillati</taxon>
        <taxon>Actinomycetota</taxon>
        <taxon>Actinomycetes</taxon>
        <taxon>Propionibacteriales</taxon>
        <taxon>Nocardioidaceae</taxon>
        <taxon>Nocardioides</taxon>
    </lineage>
</organism>
<dbReference type="EMBL" id="CP077062">
    <property type="protein sequence ID" value="QWZ07803.1"/>
    <property type="molecule type" value="Genomic_DNA"/>
</dbReference>
<reference evidence="3" key="1">
    <citation type="submission" date="2021-06" db="EMBL/GenBank/DDBJ databases">
        <title>Complete genome sequence of Nocardioides sp. G188.</title>
        <authorList>
            <person name="Im W.-T."/>
        </authorList>
    </citation>
    <scope>NUCLEOTIDE SEQUENCE</scope>
    <source>
        <strain evidence="3">G188</strain>
    </source>
</reference>
<feature type="domain" description="FlgD/Vpr Ig-like" evidence="2">
    <location>
        <begin position="65"/>
        <end position="122"/>
    </location>
</feature>